<dbReference type="EMBL" id="NQIK02000001">
    <property type="protein sequence ID" value="KAF7578220.1"/>
    <property type="molecule type" value="Genomic_DNA"/>
</dbReference>
<evidence type="ECO:0000313" key="1">
    <source>
        <dbReference type="EMBL" id="KAF7578220.1"/>
    </source>
</evidence>
<dbReference type="GeneID" id="6339576"/>
<evidence type="ECO:0000313" key="2">
    <source>
        <dbReference type="Proteomes" id="UP000245464"/>
    </source>
</evidence>
<comment type="caution">
    <text evidence="1">The sequence shown here is derived from an EMBL/GenBank/DDBJ whole genome shotgun (WGS) entry which is preliminary data.</text>
</comment>
<accession>A0A2W1HYP1</accession>
<reference evidence="1" key="1">
    <citation type="journal article" date="2018" name="BMC Genomics">
        <title>Comparative genomics of the wheat fungal pathogen Pyrenophora tritici-repentis reveals chromosomal variations and genome plasticity.</title>
        <authorList>
            <person name="Moolhuijzen P."/>
            <person name="See P.T."/>
            <person name="Hane J.K."/>
            <person name="Shi G."/>
            <person name="Liu Z."/>
            <person name="Oliver R.P."/>
            <person name="Moffat C.S."/>
        </authorList>
    </citation>
    <scope>NUCLEOTIDE SEQUENCE [LARGE SCALE GENOMIC DNA]</scope>
    <source>
        <strain evidence="1">M4</strain>
    </source>
</reference>
<sequence>MKVIRHTACAETKKTAVSSFCENDCVSVTATVHDPVQDAILQAAFQELSDIASEYITYSNDYGSVSDWDTPVEDTLRNLRNAYTASVHKTPEDTVFFSMMRGNLRGMRHAYNPSPLDPREHQYIPGVLQGVYGYMGYQSIEKIAFESMSKAFVNTYGLFQHQRGRCPYLDDKEEQCTCEWTYNSDMPVMDILECRDIPRAVIFMHEAKNYAPIDKVVFWDLMDMVEEYSTYSNDFDNWNDPEVAAFREFSEVVNYISYVCPDWFPKFTQLPTELRELVIHEYALLEQGAGRLRKHRHHNGFRNPCCMWQYPYELIACDNQETSVFSKPEAGRCPQGWLPNLASVSHQMHEEVLVLMLQRTKRYDLRYHHMNKDFNMATWFRQFLDAIPGGRGKFAVKHLNFPHMHWFNHQQGTHTLSNSSFELAVACKNLRQLDMTFHVDKISICNQSTQFVRHSRPLASIINKFMLETLFGCENLAEIYIDGIYRQPYYGGKPAHLNVLEDLGKWLMKGFLVQRSPRRGIRVELVRRWGYWMGRVNGDQVTLNAKDMAEADARIRFRKAYIASLTLPGSAAII</sequence>
<proteinExistence type="predicted"/>
<gene>
    <name evidence="1" type="ORF">PtrM4_024600</name>
</gene>
<name>A0A2W1HYP1_9PLEO</name>
<dbReference type="AlphaFoldDB" id="A0A2W1HYP1"/>
<organism evidence="1 2">
    <name type="scientific">Pyrenophora tritici-repentis</name>
    <dbReference type="NCBI Taxonomy" id="45151"/>
    <lineage>
        <taxon>Eukaryota</taxon>
        <taxon>Fungi</taxon>
        <taxon>Dikarya</taxon>
        <taxon>Ascomycota</taxon>
        <taxon>Pezizomycotina</taxon>
        <taxon>Dothideomycetes</taxon>
        <taxon>Pleosporomycetidae</taxon>
        <taxon>Pleosporales</taxon>
        <taxon>Pleosporineae</taxon>
        <taxon>Pleosporaceae</taxon>
        <taxon>Pyrenophora</taxon>
    </lineage>
</organism>
<dbReference type="RefSeq" id="XP_001932258.2">
    <property type="nucleotide sequence ID" value="XM_001932223.2"/>
</dbReference>
<dbReference type="OrthoDB" id="3694387at2759"/>
<protein>
    <submittedName>
        <fullName evidence="1">Uncharacterized protein</fullName>
    </submittedName>
</protein>
<dbReference type="Proteomes" id="UP000245464">
    <property type="component" value="Chromosome 1"/>
</dbReference>
<dbReference type="KEGG" id="ptrr:6339576"/>